<comment type="caution">
    <text evidence="2">The sequence shown here is derived from an EMBL/GenBank/DDBJ whole genome shotgun (WGS) entry which is preliminary data.</text>
</comment>
<keyword evidence="1" id="KW-0812">Transmembrane</keyword>
<dbReference type="EMBL" id="CABL01000002">
    <property type="protein sequence ID" value="CBH74719.1"/>
    <property type="molecule type" value="Genomic_DNA"/>
</dbReference>
<protein>
    <submittedName>
        <fullName evidence="2">Putative NosY</fullName>
    </submittedName>
</protein>
<feature type="transmembrane region" description="Helical" evidence="1">
    <location>
        <begin position="41"/>
        <end position="62"/>
    </location>
</feature>
<feature type="transmembrane region" description="Helical" evidence="1">
    <location>
        <begin position="175"/>
        <end position="192"/>
    </location>
</feature>
<sequence>MLDYFPKSNRNLTLLIAGLACALAIFEFLDTQSGFLFSGNTLVVVLTNLVLTIVTSASLVVLARRLYDRTARTAAYVAAVVRLVTFFFQIVILHGKYAIPFSALANTTTFFSLALALGRPWLAYAFAVPALGFTAAHIAYSIRQIVFELHTVGHLTAVFDPCAAQVGLIHPAYEAGVSGLFALGVASIAAFIGLSTEPFALWLAIIGLPGIVVTFPWGLSTTYLRSHVGALLLVGAPVAFFAYNFTRLRTQGVGGSAAALPPLLWIVTTLLAVALGAHAGWAGWIDQQISQPCM</sequence>
<name>E6PE34_9ZZZZ</name>
<dbReference type="AlphaFoldDB" id="E6PE34"/>
<feature type="transmembrane region" description="Helical" evidence="1">
    <location>
        <begin position="124"/>
        <end position="142"/>
    </location>
</feature>
<proteinExistence type="predicted"/>
<keyword evidence="1" id="KW-0472">Membrane</keyword>
<evidence type="ECO:0000256" key="1">
    <source>
        <dbReference type="SAM" id="Phobius"/>
    </source>
</evidence>
<dbReference type="PROSITE" id="PS51257">
    <property type="entry name" value="PROKAR_LIPOPROTEIN"/>
    <property type="match status" value="1"/>
</dbReference>
<keyword evidence="1" id="KW-1133">Transmembrane helix</keyword>
<accession>E6PE34</accession>
<feature type="transmembrane region" description="Helical" evidence="1">
    <location>
        <begin position="224"/>
        <end position="243"/>
    </location>
</feature>
<feature type="transmembrane region" description="Helical" evidence="1">
    <location>
        <begin position="199"/>
        <end position="218"/>
    </location>
</feature>
<gene>
    <name evidence="2" type="ORF">CARN1_1822</name>
</gene>
<reference evidence="2" key="1">
    <citation type="submission" date="2009-10" db="EMBL/GenBank/DDBJ databases">
        <title>Diversity of trophic interactions inside an arsenic-rich microbial ecosystem.</title>
        <authorList>
            <person name="Bertin P.N."/>
            <person name="Heinrich-Salmeron A."/>
            <person name="Pelletier E."/>
            <person name="Goulhen-Chollet F."/>
            <person name="Arsene-Ploetze F."/>
            <person name="Gallien S."/>
            <person name="Calteau A."/>
            <person name="Vallenet D."/>
            <person name="Casiot C."/>
            <person name="Chane-Woon-Ming B."/>
            <person name="Giloteaux L."/>
            <person name="Barakat M."/>
            <person name="Bonnefoy V."/>
            <person name="Bruneel O."/>
            <person name="Chandler M."/>
            <person name="Cleiss J."/>
            <person name="Duran R."/>
            <person name="Elbaz-Poulichet F."/>
            <person name="Fonknechten N."/>
            <person name="Lauga B."/>
            <person name="Mornico D."/>
            <person name="Ortet P."/>
            <person name="Schaeffer C."/>
            <person name="Siguier P."/>
            <person name="Alexander Thil Smith A."/>
            <person name="Van Dorsselaer A."/>
            <person name="Weissenbach J."/>
            <person name="Medigue C."/>
            <person name="Le Paslier D."/>
        </authorList>
    </citation>
    <scope>NUCLEOTIDE SEQUENCE</scope>
</reference>
<feature type="transmembrane region" description="Helical" evidence="1">
    <location>
        <begin position="12"/>
        <end position="29"/>
    </location>
</feature>
<organism evidence="2">
    <name type="scientific">mine drainage metagenome</name>
    <dbReference type="NCBI Taxonomy" id="410659"/>
    <lineage>
        <taxon>unclassified sequences</taxon>
        <taxon>metagenomes</taxon>
        <taxon>ecological metagenomes</taxon>
    </lineage>
</organism>
<feature type="transmembrane region" description="Helical" evidence="1">
    <location>
        <begin position="263"/>
        <end position="284"/>
    </location>
</feature>
<evidence type="ECO:0000313" key="2">
    <source>
        <dbReference type="EMBL" id="CBH74719.1"/>
    </source>
</evidence>